<feature type="signal peptide" evidence="2">
    <location>
        <begin position="1"/>
        <end position="23"/>
    </location>
</feature>
<dbReference type="Proteomes" id="UP000325440">
    <property type="component" value="Unassembled WGS sequence"/>
</dbReference>
<organism evidence="3 4">
    <name type="scientific">Cinara cedri</name>
    <dbReference type="NCBI Taxonomy" id="506608"/>
    <lineage>
        <taxon>Eukaryota</taxon>
        <taxon>Metazoa</taxon>
        <taxon>Ecdysozoa</taxon>
        <taxon>Arthropoda</taxon>
        <taxon>Hexapoda</taxon>
        <taxon>Insecta</taxon>
        <taxon>Pterygota</taxon>
        <taxon>Neoptera</taxon>
        <taxon>Paraneoptera</taxon>
        <taxon>Hemiptera</taxon>
        <taxon>Sternorrhyncha</taxon>
        <taxon>Aphidomorpha</taxon>
        <taxon>Aphidoidea</taxon>
        <taxon>Aphididae</taxon>
        <taxon>Lachninae</taxon>
        <taxon>Cinara</taxon>
    </lineage>
</organism>
<evidence type="ECO:0000256" key="1">
    <source>
        <dbReference type="SAM" id="MobiDB-lite"/>
    </source>
</evidence>
<dbReference type="OrthoDB" id="7779135at2759"/>
<evidence type="ECO:0000313" key="4">
    <source>
        <dbReference type="Proteomes" id="UP000325440"/>
    </source>
</evidence>
<accession>A0A5E4MGH7</accession>
<feature type="chain" id="PRO_5022767300" evidence="2">
    <location>
        <begin position="24"/>
        <end position="94"/>
    </location>
</feature>
<feature type="compositionally biased region" description="Basic and acidic residues" evidence="1">
    <location>
        <begin position="37"/>
        <end position="51"/>
    </location>
</feature>
<evidence type="ECO:0000256" key="2">
    <source>
        <dbReference type="SAM" id="SignalP"/>
    </source>
</evidence>
<keyword evidence="4" id="KW-1185">Reference proteome</keyword>
<proteinExistence type="predicted"/>
<reference evidence="3 4" key="1">
    <citation type="submission" date="2019-08" db="EMBL/GenBank/DDBJ databases">
        <authorList>
            <person name="Alioto T."/>
            <person name="Alioto T."/>
            <person name="Gomez Garrido J."/>
        </authorList>
    </citation>
    <scope>NUCLEOTIDE SEQUENCE [LARGE SCALE GENOMIC DNA]</scope>
</reference>
<dbReference type="EMBL" id="CABPRJ010000949">
    <property type="protein sequence ID" value="VVC31319.1"/>
    <property type="molecule type" value="Genomic_DNA"/>
</dbReference>
<name>A0A5E4MGH7_9HEMI</name>
<keyword evidence="2" id="KW-0732">Signal</keyword>
<evidence type="ECO:0000313" key="3">
    <source>
        <dbReference type="EMBL" id="VVC31319.1"/>
    </source>
</evidence>
<dbReference type="AlphaFoldDB" id="A0A5E4MGH7"/>
<protein>
    <submittedName>
        <fullName evidence="3">Uncharacterized protein</fullName>
    </submittedName>
</protein>
<sequence length="94" mass="10878">MVSVQRVLIVLCAVLCHLMIASAQFDFGEFLANAEEAPTRDPRQNRGETRRVSRHTTRFGDERRSSGCFRIRIRTARRQQTTTTPELLQFLVKE</sequence>
<gene>
    <name evidence="3" type="ORF">CINCED_3A011888</name>
</gene>
<feature type="region of interest" description="Disordered" evidence="1">
    <location>
        <begin position="36"/>
        <end position="63"/>
    </location>
</feature>